<accession>A0AAJ6QX24</accession>
<dbReference type="InterPro" id="IPR022816">
    <property type="entry name" value="Condensin_barren_su2"/>
</dbReference>
<dbReference type="PANTHER" id="PTHR13108">
    <property type="entry name" value="CONDENSIN COMPLEX SUBUNIT 2"/>
    <property type="match status" value="1"/>
</dbReference>
<evidence type="ECO:0000256" key="10">
    <source>
        <dbReference type="ARBA" id="ARBA00023306"/>
    </source>
</evidence>
<evidence type="ECO:0000256" key="7">
    <source>
        <dbReference type="ARBA" id="ARBA00022618"/>
    </source>
</evidence>
<organism evidence="11 12">
    <name type="scientific">Galendromus occidentalis</name>
    <name type="common">western predatory mite</name>
    <dbReference type="NCBI Taxonomy" id="34638"/>
    <lineage>
        <taxon>Eukaryota</taxon>
        <taxon>Metazoa</taxon>
        <taxon>Ecdysozoa</taxon>
        <taxon>Arthropoda</taxon>
        <taxon>Chelicerata</taxon>
        <taxon>Arachnida</taxon>
        <taxon>Acari</taxon>
        <taxon>Parasitiformes</taxon>
        <taxon>Mesostigmata</taxon>
        <taxon>Gamasina</taxon>
        <taxon>Phytoseioidea</taxon>
        <taxon>Phytoseiidae</taxon>
        <taxon>Typhlodrominae</taxon>
        <taxon>Galendromus</taxon>
    </lineage>
</organism>
<dbReference type="Proteomes" id="UP000694867">
    <property type="component" value="Unplaced"/>
</dbReference>
<keyword evidence="6" id="KW-0963">Cytoplasm</keyword>
<comment type="similarity">
    <text evidence="3">Belongs to the CND2 (condensin subunit 2) family.</text>
</comment>
<dbReference type="GeneID" id="100907620"/>
<name>A0AAJ6QX24_9ACAR</name>
<evidence type="ECO:0000313" key="12">
    <source>
        <dbReference type="RefSeq" id="XP_003746723.1"/>
    </source>
</evidence>
<dbReference type="CTD" id="35287"/>
<dbReference type="Pfam" id="PF05786">
    <property type="entry name" value="Cnd2"/>
    <property type="match status" value="2"/>
</dbReference>
<evidence type="ECO:0000256" key="9">
    <source>
        <dbReference type="ARBA" id="ARBA00023067"/>
    </source>
</evidence>
<dbReference type="GO" id="GO:0003682">
    <property type="term" value="F:chromatin binding"/>
    <property type="evidence" value="ECO:0007669"/>
    <property type="project" value="TreeGrafter"/>
</dbReference>
<evidence type="ECO:0000256" key="8">
    <source>
        <dbReference type="ARBA" id="ARBA00022776"/>
    </source>
</evidence>
<dbReference type="KEGG" id="goe:100907620"/>
<dbReference type="GO" id="GO:0005737">
    <property type="term" value="C:cytoplasm"/>
    <property type="evidence" value="ECO:0007669"/>
    <property type="project" value="UniProtKB-SubCell"/>
</dbReference>
<reference evidence="12" key="1">
    <citation type="submission" date="2025-08" db="UniProtKB">
        <authorList>
            <consortium name="RefSeq"/>
        </authorList>
    </citation>
    <scope>IDENTIFICATION</scope>
</reference>
<keyword evidence="10" id="KW-0131">Cell cycle</keyword>
<evidence type="ECO:0000256" key="5">
    <source>
        <dbReference type="ARBA" id="ARBA00022454"/>
    </source>
</evidence>
<evidence type="ECO:0000256" key="1">
    <source>
        <dbReference type="ARBA" id="ARBA00004286"/>
    </source>
</evidence>
<sequence length="652" mass="72244">MVRRKRLSLAPETLEDLQEVTADQIEHSKLERARALQEQAEKQSAQETQAATLHGEQLSVYIQNCVKLAQDNKITIRNAFDLQLIDYMIAFAKKADAGNDGTNFSLASMSLDASGKIYGYRVDAVHQDVVRLISGIGGGKNGQAPDIPEAPENILGEDADSTKKVRKRRIRSTYIGEDGANEGHIEIDHEICGNETLTTVHHNDGNALGRILSYNLIPLECGSVDLEGSSSWWSQEHLKKVEAEKEIVVTEDLPLLHRLLDLDMNATLAMNVSQAEADPLSQGSDDHNSSVIFDPDAEPMPIAEDCGGDAVVGDVHLDELSAIHPLGAPNDSQFSIAGDFSMIYQDKFKSSGLNFAGPSQFRLKRFNILGSEKKAAGQTRLKTLKRDLKYMSFKDEEMQECFEDVTATSSKKKTNVLISMTMDRWSSETTTLTVEFTPSSFTRLAQLFTLPSISVRQSKQKATGDLGDERLIEYHDDADDRPVSPCADDLFSELGRDAEHAERDFNLDNIEAVENDFGVPPSQPLDEAGYDNLISAPGIIAEKLAIAYTKAAKKFNVRQMKESYWKVLTKETNTETMKGEKPFSELYHEVVQYLSATNRKNISVPLAFVSALMLCNEKHLVLKPGVNDTEFTISQAPDPYTTSKDLHIDGFN</sequence>
<evidence type="ECO:0000256" key="4">
    <source>
        <dbReference type="ARBA" id="ARBA00016065"/>
    </source>
</evidence>
<evidence type="ECO:0000313" key="11">
    <source>
        <dbReference type="Proteomes" id="UP000694867"/>
    </source>
</evidence>
<dbReference type="GO" id="GO:0007076">
    <property type="term" value="P:mitotic chromosome condensation"/>
    <property type="evidence" value="ECO:0007669"/>
    <property type="project" value="InterPro"/>
</dbReference>
<dbReference type="AlphaFoldDB" id="A0AAJ6QX24"/>
<proteinExistence type="inferred from homology"/>
<dbReference type="GO" id="GO:0051301">
    <property type="term" value="P:cell division"/>
    <property type="evidence" value="ECO:0007669"/>
    <property type="project" value="UniProtKB-KW"/>
</dbReference>
<keyword evidence="11" id="KW-1185">Reference proteome</keyword>
<evidence type="ECO:0000256" key="6">
    <source>
        <dbReference type="ARBA" id="ARBA00022490"/>
    </source>
</evidence>
<protein>
    <recommendedName>
        <fullName evidence="4">Condensin complex subunit 2</fullName>
    </recommendedName>
</protein>
<dbReference type="GO" id="GO:0000796">
    <property type="term" value="C:condensin complex"/>
    <property type="evidence" value="ECO:0007669"/>
    <property type="project" value="InterPro"/>
</dbReference>
<keyword evidence="7" id="KW-0132">Cell division</keyword>
<keyword evidence="8" id="KW-0498">Mitosis</keyword>
<comment type="subcellular location">
    <subcellularLocation>
        <location evidence="1">Chromosome</location>
    </subcellularLocation>
    <subcellularLocation>
        <location evidence="2">Cytoplasm</location>
    </subcellularLocation>
</comment>
<keyword evidence="5" id="KW-0158">Chromosome</keyword>
<keyword evidence="9" id="KW-0226">DNA condensation</keyword>
<evidence type="ECO:0000256" key="2">
    <source>
        <dbReference type="ARBA" id="ARBA00004496"/>
    </source>
</evidence>
<gene>
    <name evidence="12" type="primary">LOC100907620</name>
</gene>
<dbReference type="RefSeq" id="XP_003746723.1">
    <property type="nucleotide sequence ID" value="XM_003746675.2"/>
</dbReference>
<evidence type="ECO:0000256" key="3">
    <source>
        <dbReference type="ARBA" id="ARBA00009471"/>
    </source>
</evidence>
<dbReference type="PANTHER" id="PTHR13108:SF9">
    <property type="entry name" value="CONDENSIN COMPLEX SUBUNIT 2"/>
    <property type="match status" value="1"/>
</dbReference>